<organism evidence="1 2">
    <name type="scientific">Kaustia mangrovi</name>
    <dbReference type="NCBI Taxonomy" id="2593653"/>
    <lineage>
        <taxon>Bacteria</taxon>
        <taxon>Pseudomonadati</taxon>
        <taxon>Pseudomonadota</taxon>
        <taxon>Alphaproteobacteria</taxon>
        <taxon>Hyphomicrobiales</taxon>
        <taxon>Parvibaculaceae</taxon>
        <taxon>Kaustia</taxon>
    </lineage>
</organism>
<sequence length="215" mass="22916">MSAARPAVLIWVTHVLGIGHYRRALALARACAQAGLAPVVASGGMPVPGGVPDGVTLAQLPPVRSAGRSFVDLVGAGGEPADEALFAARGRELVALHDRHRPRAVVTELFPFGRRRFAGELDRLLAHARGQSHAPAILSSVRDILQPPSKPSRIPDIARRLEGFYDRILVHGDPALVRLEQSLPFAADFAGMIDYTGYIGGGEPPSPRPGRARER</sequence>
<gene>
    <name evidence="1" type="ORF">HW532_13500</name>
</gene>
<protein>
    <recommendedName>
        <fullName evidence="3">Glycosyl transferase</fullName>
    </recommendedName>
</protein>
<accession>A0A7S8C5B8</accession>
<keyword evidence="2" id="KW-1185">Reference proteome</keyword>
<evidence type="ECO:0000313" key="1">
    <source>
        <dbReference type="EMBL" id="QPC43612.1"/>
    </source>
</evidence>
<dbReference type="EMBL" id="CP058214">
    <property type="protein sequence ID" value="QPC43612.1"/>
    <property type="molecule type" value="Genomic_DNA"/>
</dbReference>
<reference evidence="1 2" key="1">
    <citation type="submission" date="2020-06" db="EMBL/GenBank/DDBJ databases">
        <title>Genome sequence of 2 isolates from Red Sea Mangroves.</title>
        <authorList>
            <person name="Sefrji F."/>
            <person name="Michoud G."/>
            <person name="Merlino G."/>
            <person name="Daffonchio D."/>
        </authorList>
    </citation>
    <scope>NUCLEOTIDE SEQUENCE [LARGE SCALE GENOMIC DNA]</scope>
    <source>
        <strain evidence="1 2">R1DC25</strain>
    </source>
</reference>
<dbReference type="KEGG" id="kmn:HW532_13500"/>
<proteinExistence type="predicted"/>
<dbReference type="AlphaFoldDB" id="A0A7S8C5B8"/>
<evidence type="ECO:0000313" key="2">
    <source>
        <dbReference type="Proteomes" id="UP000593594"/>
    </source>
</evidence>
<dbReference type="RefSeq" id="WP_213160978.1">
    <property type="nucleotide sequence ID" value="NZ_CP058214.1"/>
</dbReference>
<evidence type="ECO:0008006" key="3">
    <source>
        <dbReference type="Google" id="ProtNLM"/>
    </source>
</evidence>
<name>A0A7S8C5B8_9HYPH</name>
<dbReference type="Proteomes" id="UP000593594">
    <property type="component" value="Chromosome"/>
</dbReference>